<evidence type="ECO:0000313" key="7">
    <source>
        <dbReference type="EMBL" id="TVO69685.1"/>
    </source>
</evidence>
<comment type="subcellular location">
    <subcellularLocation>
        <location evidence="1">Membrane</location>
        <topology evidence="1">Multi-pass membrane protein</topology>
    </subcellularLocation>
</comment>
<keyword evidence="3 6" id="KW-1133">Transmembrane helix</keyword>
<comment type="caution">
    <text evidence="7">The sequence shown here is derived from an EMBL/GenBank/DDBJ whole genome shotgun (WGS) entry which is preliminary data.</text>
</comment>
<feature type="transmembrane region" description="Helical" evidence="6">
    <location>
        <begin position="305"/>
        <end position="327"/>
    </location>
</feature>
<keyword evidence="8" id="KW-1185">Reference proteome</keyword>
<keyword evidence="4 6" id="KW-0472">Membrane</keyword>
<feature type="region of interest" description="Disordered" evidence="5">
    <location>
        <begin position="356"/>
        <end position="403"/>
    </location>
</feature>
<evidence type="ECO:0000256" key="6">
    <source>
        <dbReference type="SAM" id="Phobius"/>
    </source>
</evidence>
<gene>
    <name evidence="7" type="primary">trbL</name>
    <name evidence="7" type="ORF">FHP88_17660</name>
</gene>
<evidence type="ECO:0000256" key="5">
    <source>
        <dbReference type="SAM" id="MobiDB-lite"/>
    </source>
</evidence>
<feature type="transmembrane region" description="Helical" evidence="6">
    <location>
        <begin position="220"/>
        <end position="240"/>
    </location>
</feature>
<feature type="transmembrane region" description="Helical" evidence="6">
    <location>
        <begin position="169"/>
        <end position="199"/>
    </location>
</feature>
<accession>A0A557RX11</accession>
<dbReference type="OrthoDB" id="8525003at2"/>
<feature type="compositionally biased region" description="Basic and acidic residues" evidence="5">
    <location>
        <begin position="380"/>
        <end position="393"/>
    </location>
</feature>
<dbReference type="AlphaFoldDB" id="A0A557RX11"/>
<dbReference type="InterPro" id="IPR014150">
    <property type="entry name" value="Conjugal_tfr_TrbL"/>
</dbReference>
<dbReference type="InterPro" id="IPR007688">
    <property type="entry name" value="Conjugal_tfr_TrbL/VirB6"/>
</dbReference>
<proteinExistence type="predicted"/>
<evidence type="ECO:0000313" key="8">
    <source>
        <dbReference type="Proteomes" id="UP000316649"/>
    </source>
</evidence>
<sequence length="403" mass="42241">MTRNVHHLYRYFLLIGLLLAAVLPNIALSQIAENNLLDTVALQYKTAAASWSTVISNAALWLFFALALLEIVWTGITLALRDPELGEVLAEITYRVIFIGWFLTLLQFGGQWAKDIVASLGQLGGQASIDGGGMGTVSPSDVFDSGVSLAKKMWSTISFWDNTTDSLGLILAGGVVAIVFALIAAKLLMVLVEIWITLYAGMILLGFGASRFTSEHALKYFIYAFSVGLKYFVIILIIGIGQSFVNGWVANWSNTDNQVLVAIGVSVVLLALVAEIPTIFQNLVSGLSFSTGDSLMRSSGQVARGVAGAGAGAVAAGIGLAGGAAAVKNAVQLAQTQGATGMSGVGRQAVSNLVSSMKEQGGESVRRGSMAGPKSGMSHRMADAMKAAEKELKAGNSNSIEKG</sequence>
<dbReference type="Pfam" id="PF04610">
    <property type="entry name" value="TrbL"/>
    <property type="match status" value="1"/>
</dbReference>
<organism evidence="7 8">
    <name type="scientific">Sedimenticola selenatireducens</name>
    <dbReference type="NCBI Taxonomy" id="191960"/>
    <lineage>
        <taxon>Bacteria</taxon>
        <taxon>Pseudomonadati</taxon>
        <taxon>Pseudomonadota</taxon>
        <taxon>Gammaproteobacteria</taxon>
        <taxon>Chromatiales</taxon>
        <taxon>Sedimenticolaceae</taxon>
        <taxon>Sedimenticola</taxon>
    </lineage>
</organism>
<dbReference type="GO" id="GO:0016020">
    <property type="term" value="C:membrane"/>
    <property type="evidence" value="ECO:0007669"/>
    <property type="project" value="UniProtKB-SubCell"/>
</dbReference>
<dbReference type="EMBL" id="VMNH01000030">
    <property type="protein sequence ID" value="TVO69685.1"/>
    <property type="molecule type" value="Genomic_DNA"/>
</dbReference>
<protein>
    <submittedName>
        <fullName evidence="7">P-type conjugative transfer protein TrbL</fullName>
    </submittedName>
</protein>
<feature type="transmembrane region" description="Helical" evidence="6">
    <location>
        <begin position="58"/>
        <end position="80"/>
    </location>
</feature>
<dbReference type="GO" id="GO:0030255">
    <property type="term" value="P:protein secretion by the type IV secretion system"/>
    <property type="evidence" value="ECO:0007669"/>
    <property type="project" value="InterPro"/>
</dbReference>
<feature type="transmembrane region" description="Helical" evidence="6">
    <location>
        <begin position="92"/>
        <end position="113"/>
    </location>
</feature>
<reference evidence="7 8" key="1">
    <citation type="submission" date="2019-07" db="EMBL/GenBank/DDBJ databases">
        <title>The pathways for chlorine oxyanion respiration interact through the shared metabolite chlorate.</title>
        <authorList>
            <person name="Barnum T.P."/>
            <person name="Cheng Y."/>
            <person name="Hill K.A."/>
            <person name="Lucas L.N."/>
            <person name="Carlson H.K."/>
            <person name="Coates J.D."/>
        </authorList>
    </citation>
    <scope>NUCLEOTIDE SEQUENCE [LARGE SCALE GENOMIC DNA]</scope>
    <source>
        <strain evidence="7 8">BK-1</strain>
    </source>
</reference>
<evidence type="ECO:0000256" key="2">
    <source>
        <dbReference type="ARBA" id="ARBA00022692"/>
    </source>
</evidence>
<keyword evidence="2 6" id="KW-0812">Transmembrane</keyword>
<dbReference type="RefSeq" id="WP_144360422.1">
    <property type="nucleotide sequence ID" value="NZ_VMNH01000030.1"/>
</dbReference>
<feature type="transmembrane region" description="Helical" evidence="6">
    <location>
        <begin position="260"/>
        <end position="284"/>
    </location>
</feature>
<dbReference type="NCBIfam" id="TIGR02783">
    <property type="entry name" value="TrbL_P"/>
    <property type="match status" value="1"/>
</dbReference>
<dbReference type="Proteomes" id="UP000316649">
    <property type="component" value="Unassembled WGS sequence"/>
</dbReference>
<evidence type="ECO:0000256" key="3">
    <source>
        <dbReference type="ARBA" id="ARBA00022989"/>
    </source>
</evidence>
<evidence type="ECO:0000256" key="4">
    <source>
        <dbReference type="ARBA" id="ARBA00023136"/>
    </source>
</evidence>
<evidence type="ECO:0000256" key="1">
    <source>
        <dbReference type="ARBA" id="ARBA00004141"/>
    </source>
</evidence>
<name>A0A557RX11_9GAMM</name>